<feature type="region of interest" description="Disordered" evidence="1">
    <location>
        <begin position="117"/>
        <end position="139"/>
    </location>
</feature>
<accession>A0A6C0F0J7</accession>
<proteinExistence type="predicted"/>
<dbReference type="EMBL" id="MN738990">
    <property type="protein sequence ID" value="QHT34193.1"/>
    <property type="molecule type" value="Genomic_DNA"/>
</dbReference>
<dbReference type="AlphaFoldDB" id="A0A6C0F0J7"/>
<reference evidence="2" key="1">
    <citation type="journal article" date="2020" name="Nature">
        <title>Giant virus diversity and host interactions through global metagenomics.</title>
        <authorList>
            <person name="Schulz F."/>
            <person name="Roux S."/>
            <person name="Paez-Espino D."/>
            <person name="Jungbluth S."/>
            <person name="Walsh D.A."/>
            <person name="Denef V.J."/>
            <person name="McMahon K.D."/>
            <person name="Konstantinidis K.T."/>
            <person name="Eloe-Fadrosh E.A."/>
            <person name="Kyrpides N.C."/>
            <person name="Woyke T."/>
        </authorList>
    </citation>
    <scope>NUCLEOTIDE SEQUENCE</scope>
    <source>
        <strain evidence="2">GVMAG-M-3300009161-52</strain>
    </source>
</reference>
<organism evidence="2">
    <name type="scientific">viral metagenome</name>
    <dbReference type="NCBI Taxonomy" id="1070528"/>
    <lineage>
        <taxon>unclassified sequences</taxon>
        <taxon>metagenomes</taxon>
        <taxon>organismal metagenomes</taxon>
    </lineage>
</organism>
<name>A0A6C0F0J7_9ZZZZ</name>
<evidence type="ECO:0000256" key="1">
    <source>
        <dbReference type="SAM" id="MobiDB-lite"/>
    </source>
</evidence>
<feature type="compositionally biased region" description="Basic and acidic residues" evidence="1">
    <location>
        <begin position="124"/>
        <end position="139"/>
    </location>
</feature>
<sequence length="262" mass="30851">MTSTTSLNGRLCNQVIRNLCVSIIAEKHNLQVIYSSLEQIKQLGINLFSGNNSFTSTLKLSDDNFFEILEKKDLQSNLDPNNNYFQTRDICNYLYNYLHLEKNRKLIIESNKYKERINIPNDNNHNENNENNQNDKNEKNNDCFIHIRLTDVEQHNPGFEYYARALENIKFDTLHIASDNLEHNIIKNIVKLYPKANLLRNYNEIETIQFGSTNKHIILSHGSFSAIIGYLAFYSDVYYSKYNNDHIWYGDMFSIPKWKMIE</sequence>
<protein>
    <submittedName>
        <fullName evidence="2">Uncharacterized protein</fullName>
    </submittedName>
</protein>
<evidence type="ECO:0000313" key="2">
    <source>
        <dbReference type="EMBL" id="QHT34193.1"/>
    </source>
</evidence>